<protein>
    <submittedName>
        <fullName evidence="4">M23 family metallopeptidase</fullName>
    </submittedName>
</protein>
<dbReference type="AlphaFoldDB" id="A0A948TAR5"/>
<feature type="transmembrane region" description="Helical" evidence="2">
    <location>
        <begin position="43"/>
        <end position="64"/>
    </location>
</feature>
<dbReference type="InterPro" id="IPR011055">
    <property type="entry name" value="Dup_hybrid_motif"/>
</dbReference>
<dbReference type="CDD" id="cd12797">
    <property type="entry name" value="M23_peptidase"/>
    <property type="match status" value="1"/>
</dbReference>
<keyword evidence="2" id="KW-0472">Membrane</keyword>
<dbReference type="Gene3D" id="2.70.70.10">
    <property type="entry name" value="Glucose Permease (Domain IIA)"/>
    <property type="match status" value="1"/>
</dbReference>
<evidence type="ECO:0000313" key="4">
    <source>
        <dbReference type="EMBL" id="MBU3837558.1"/>
    </source>
</evidence>
<comment type="caution">
    <text evidence="4">The sequence shown here is derived from an EMBL/GenBank/DDBJ whole genome shotgun (WGS) entry which is preliminary data.</text>
</comment>
<accession>A0A948TAR5</accession>
<dbReference type="EMBL" id="JAHLFW010000042">
    <property type="protein sequence ID" value="MBU3837558.1"/>
    <property type="molecule type" value="Genomic_DNA"/>
</dbReference>
<evidence type="ECO:0000313" key="5">
    <source>
        <dbReference type="Proteomes" id="UP000783796"/>
    </source>
</evidence>
<evidence type="ECO:0000259" key="3">
    <source>
        <dbReference type="Pfam" id="PF01551"/>
    </source>
</evidence>
<keyword evidence="2" id="KW-1133">Transmembrane helix</keyword>
<dbReference type="InterPro" id="IPR016047">
    <property type="entry name" value="M23ase_b-sheet_dom"/>
</dbReference>
<dbReference type="InterPro" id="IPR050570">
    <property type="entry name" value="Cell_wall_metabolism_enzyme"/>
</dbReference>
<organism evidence="4 5">
    <name type="scientific">Candidatus Phocaeicola faecigallinarum</name>
    <dbReference type="NCBI Taxonomy" id="2838732"/>
    <lineage>
        <taxon>Bacteria</taxon>
        <taxon>Pseudomonadati</taxon>
        <taxon>Bacteroidota</taxon>
        <taxon>Bacteroidia</taxon>
        <taxon>Bacteroidales</taxon>
        <taxon>Bacteroidaceae</taxon>
        <taxon>Phocaeicola</taxon>
    </lineage>
</organism>
<keyword evidence="2" id="KW-0812">Transmembrane</keyword>
<reference evidence="4" key="2">
    <citation type="submission" date="2021-04" db="EMBL/GenBank/DDBJ databases">
        <authorList>
            <person name="Gilroy R."/>
        </authorList>
    </citation>
    <scope>NUCLEOTIDE SEQUENCE</scope>
    <source>
        <strain evidence="4">G4-2901</strain>
    </source>
</reference>
<reference evidence="4" key="1">
    <citation type="journal article" date="2021" name="PeerJ">
        <title>Extensive microbial diversity within the chicken gut microbiome revealed by metagenomics and culture.</title>
        <authorList>
            <person name="Gilroy R."/>
            <person name="Ravi A."/>
            <person name="Getino M."/>
            <person name="Pursley I."/>
            <person name="Horton D.L."/>
            <person name="Alikhan N.F."/>
            <person name="Baker D."/>
            <person name="Gharbi K."/>
            <person name="Hall N."/>
            <person name="Watson M."/>
            <person name="Adriaenssens E.M."/>
            <person name="Foster-Nyarko E."/>
            <person name="Jarju S."/>
            <person name="Secka A."/>
            <person name="Antonio M."/>
            <person name="Oren A."/>
            <person name="Chaudhuri R.R."/>
            <person name="La Ragione R."/>
            <person name="Hildebrand F."/>
            <person name="Pallen M.J."/>
        </authorList>
    </citation>
    <scope>NUCLEOTIDE SEQUENCE</scope>
    <source>
        <strain evidence="4">G4-2901</strain>
    </source>
</reference>
<gene>
    <name evidence="4" type="ORF">H9777_04425</name>
</gene>
<sequence length="285" mass="32576">MRKKGRKAFWHNIKFKYKLTIINENTLEEVVGIHVSKLNGLSVLLFACTIIFIIAASIIAFTPLRNYLPGYMNSEVREMVVSNALRADSLRLALEKQNRYIMNIQDIFSGKIHVDTIQSIDSLTNLRAEQLMERTKEEEEFRQQYEEKERYNLRAIDNSNAVSGLIFFKPVNGVKEVNFNPEEKHYGIDILTSDNENVVAILDGTVIMATYTVSDGYVIQVQHAQNFISIYKNCGLLMKEPGDKVKGGDVIALVGKGNDEHKEPYLHFELWRRGVPINPGNYVVF</sequence>
<dbReference type="Pfam" id="PF01551">
    <property type="entry name" value="Peptidase_M23"/>
    <property type="match status" value="1"/>
</dbReference>
<name>A0A948TAR5_9BACT</name>
<dbReference type="PANTHER" id="PTHR21666:SF289">
    <property type="entry name" value="L-ALA--D-GLU ENDOPEPTIDASE"/>
    <property type="match status" value="1"/>
</dbReference>
<dbReference type="PANTHER" id="PTHR21666">
    <property type="entry name" value="PEPTIDASE-RELATED"/>
    <property type="match status" value="1"/>
</dbReference>
<evidence type="ECO:0000256" key="1">
    <source>
        <dbReference type="ARBA" id="ARBA00022729"/>
    </source>
</evidence>
<proteinExistence type="predicted"/>
<dbReference type="SUPFAM" id="SSF51261">
    <property type="entry name" value="Duplicated hybrid motif"/>
    <property type="match status" value="1"/>
</dbReference>
<dbReference type="Proteomes" id="UP000783796">
    <property type="component" value="Unassembled WGS sequence"/>
</dbReference>
<evidence type="ECO:0000256" key="2">
    <source>
        <dbReference type="SAM" id="Phobius"/>
    </source>
</evidence>
<feature type="domain" description="M23ase beta-sheet core" evidence="3">
    <location>
        <begin position="184"/>
        <end position="279"/>
    </location>
</feature>
<dbReference type="GO" id="GO:0004222">
    <property type="term" value="F:metalloendopeptidase activity"/>
    <property type="evidence" value="ECO:0007669"/>
    <property type="project" value="TreeGrafter"/>
</dbReference>
<keyword evidence="1" id="KW-0732">Signal</keyword>